<feature type="non-terminal residue" evidence="3">
    <location>
        <position position="1"/>
    </location>
</feature>
<evidence type="ECO:0000313" key="3">
    <source>
        <dbReference type="EMBL" id="NKX49466.1"/>
    </source>
</evidence>
<keyword evidence="1" id="KW-0732">Signal</keyword>
<feature type="domain" description="SbsA Ig-like" evidence="2">
    <location>
        <begin position="5"/>
        <end position="50"/>
    </location>
</feature>
<proteinExistence type="predicted"/>
<evidence type="ECO:0000313" key="4">
    <source>
        <dbReference type="Proteomes" id="UP000523795"/>
    </source>
</evidence>
<comment type="caution">
    <text evidence="3">The sequence shown here is derived from an EMBL/GenBank/DDBJ whole genome shotgun (WGS) entry which is preliminary data.</text>
</comment>
<accession>A0ABX1JML3</accession>
<dbReference type="InterPro" id="IPR032812">
    <property type="entry name" value="SbsA_Ig"/>
</dbReference>
<protein>
    <submittedName>
        <fullName evidence="3">Ig-like domain-containing protein</fullName>
    </submittedName>
</protein>
<keyword evidence="4" id="KW-1185">Reference proteome</keyword>
<organism evidence="3 4">
    <name type="scientific">Arthrobacter deserti</name>
    <dbReference type="NCBI Taxonomy" id="1742687"/>
    <lineage>
        <taxon>Bacteria</taxon>
        <taxon>Bacillati</taxon>
        <taxon>Actinomycetota</taxon>
        <taxon>Actinomycetes</taxon>
        <taxon>Micrococcales</taxon>
        <taxon>Micrococcaceae</taxon>
        <taxon>Arthrobacter</taxon>
    </lineage>
</organism>
<dbReference type="Proteomes" id="UP000523795">
    <property type="component" value="Unassembled WGS sequence"/>
</dbReference>
<name>A0ABX1JML3_9MICC</name>
<reference evidence="3 4" key="1">
    <citation type="submission" date="2020-04" db="EMBL/GenBank/DDBJ databases">
        <authorList>
            <person name="Liu S."/>
        </authorList>
    </citation>
    <scope>NUCLEOTIDE SEQUENCE [LARGE SCALE GENOMIC DNA]</scope>
    <source>
        <strain evidence="3 4">CGMCC 1.15091</strain>
    </source>
</reference>
<dbReference type="EMBL" id="JAAZSR010000018">
    <property type="protein sequence ID" value="NKX49466.1"/>
    <property type="molecule type" value="Genomic_DNA"/>
</dbReference>
<evidence type="ECO:0000259" key="2">
    <source>
        <dbReference type="Pfam" id="PF13205"/>
    </source>
</evidence>
<sequence length="53" mass="5533">RNGTTNQWILNPKSSLAANTKYTVTLTGGSTAIRGGAGNPFKTGSWSFTTGSR</sequence>
<evidence type="ECO:0000256" key="1">
    <source>
        <dbReference type="ARBA" id="ARBA00022729"/>
    </source>
</evidence>
<dbReference type="Pfam" id="PF13205">
    <property type="entry name" value="Big_5"/>
    <property type="match status" value="1"/>
</dbReference>
<gene>
    <name evidence="3" type="ORF">HER39_02490</name>
</gene>